<dbReference type="GeneID" id="9684052"/>
<feature type="region of interest" description="Disordered" evidence="1">
    <location>
        <begin position="1"/>
        <end position="62"/>
    </location>
</feature>
<feature type="compositionally biased region" description="Basic residues" evidence="1">
    <location>
        <begin position="1"/>
        <end position="11"/>
    </location>
</feature>
<dbReference type="KEGG" id="mpp:MICPUCDRAFT_68349"/>
<dbReference type="EMBL" id="GG663739">
    <property type="protein sequence ID" value="EEH57068.1"/>
    <property type="molecule type" value="Genomic_DNA"/>
</dbReference>
<feature type="region of interest" description="Disordered" evidence="1">
    <location>
        <begin position="324"/>
        <end position="401"/>
    </location>
</feature>
<reference evidence="2 3" key="1">
    <citation type="journal article" date="2009" name="Science">
        <title>Green evolution and dynamic adaptations revealed by genomes of the marine picoeukaryotes Micromonas.</title>
        <authorList>
            <person name="Worden A.Z."/>
            <person name="Lee J.H."/>
            <person name="Mock T."/>
            <person name="Rouze P."/>
            <person name="Simmons M.P."/>
            <person name="Aerts A.L."/>
            <person name="Allen A.E."/>
            <person name="Cuvelier M.L."/>
            <person name="Derelle E."/>
            <person name="Everett M.V."/>
            <person name="Foulon E."/>
            <person name="Grimwood J."/>
            <person name="Gundlach H."/>
            <person name="Henrissat B."/>
            <person name="Napoli C."/>
            <person name="McDonald S.M."/>
            <person name="Parker M.S."/>
            <person name="Rombauts S."/>
            <person name="Salamov A."/>
            <person name="Von Dassow P."/>
            <person name="Badger J.H."/>
            <person name="Coutinho P.M."/>
            <person name="Demir E."/>
            <person name="Dubchak I."/>
            <person name="Gentemann C."/>
            <person name="Eikrem W."/>
            <person name="Gready J.E."/>
            <person name="John U."/>
            <person name="Lanier W."/>
            <person name="Lindquist E.A."/>
            <person name="Lucas S."/>
            <person name="Mayer K.F."/>
            <person name="Moreau H."/>
            <person name="Not F."/>
            <person name="Otillar R."/>
            <person name="Panaud O."/>
            <person name="Pangilinan J."/>
            <person name="Paulsen I."/>
            <person name="Piegu B."/>
            <person name="Poliakov A."/>
            <person name="Robbens S."/>
            <person name="Schmutz J."/>
            <person name="Toulza E."/>
            <person name="Wyss T."/>
            <person name="Zelensky A."/>
            <person name="Zhou K."/>
            <person name="Armbrust E.V."/>
            <person name="Bhattacharya D."/>
            <person name="Goodenough U.W."/>
            <person name="Van de Peer Y."/>
            <person name="Grigoriev I.V."/>
        </authorList>
    </citation>
    <scope>NUCLEOTIDE SEQUENCE [LARGE SCALE GENOMIC DNA]</scope>
    <source>
        <strain evidence="2 3">CCMP1545</strain>
    </source>
</reference>
<organism evidence="3">
    <name type="scientific">Micromonas pusilla (strain CCMP1545)</name>
    <name type="common">Picoplanktonic green alga</name>
    <dbReference type="NCBI Taxonomy" id="564608"/>
    <lineage>
        <taxon>Eukaryota</taxon>
        <taxon>Viridiplantae</taxon>
        <taxon>Chlorophyta</taxon>
        <taxon>Mamiellophyceae</taxon>
        <taxon>Mamiellales</taxon>
        <taxon>Mamiellaceae</taxon>
        <taxon>Micromonas</taxon>
    </lineage>
</organism>
<accession>C1MS26</accession>
<dbReference type="Proteomes" id="UP000001876">
    <property type="component" value="Unassembled WGS sequence"/>
</dbReference>
<evidence type="ECO:0000313" key="2">
    <source>
        <dbReference type="EMBL" id="EEH57068.1"/>
    </source>
</evidence>
<protein>
    <submittedName>
        <fullName evidence="2">Predicted protein</fullName>
    </submittedName>
</protein>
<proteinExistence type="predicted"/>
<name>C1MS26_MICPC</name>
<feature type="compositionally biased region" description="Basic and acidic residues" evidence="1">
    <location>
        <begin position="386"/>
        <end position="401"/>
    </location>
</feature>
<keyword evidence="3" id="KW-1185">Reference proteome</keyword>
<gene>
    <name evidence="2" type="ORF">MICPUCDRAFT_68349</name>
</gene>
<feature type="compositionally biased region" description="Basic and acidic residues" evidence="1">
    <location>
        <begin position="98"/>
        <end position="112"/>
    </location>
</feature>
<evidence type="ECO:0000313" key="3">
    <source>
        <dbReference type="Proteomes" id="UP000001876"/>
    </source>
</evidence>
<evidence type="ECO:0000256" key="1">
    <source>
        <dbReference type="SAM" id="MobiDB-lite"/>
    </source>
</evidence>
<dbReference type="AlphaFoldDB" id="C1MS26"/>
<feature type="region of interest" description="Disordered" evidence="1">
    <location>
        <begin position="75"/>
        <end position="124"/>
    </location>
</feature>
<sequence>MTRPSQGKRRPATPQRVKEAREQFAALSYTPKNEEEALSPSKLDGWEGNASHDPKNAGVKVDLVARRRTDGIFDERHTAVGAGQPKHSKRALAGPGGTREEDEFRSSIKKIEQPPSLTGGERKWKGKAIVRRYDDPTAHQYRGHVDGDGASPHGGVFAPKYPTGGTTYAPPSGEAPAGFNPGREGAIQDGYKAADKLDETIFHPAHQRSHPGERQRDGIEKDGSMVPARRDAYNPQEGMFSETRNTFEHAGEATRSSVTSEGGAMVPARPDQGEYQAQEGIFAENRNVFEHAGKDTKSSLGYGMVPDQQRFEGDANAHLNAHRGKATKSSIRFGPTSPDSSPEQPAIAHVDGGRRKIGGQKTPDSTGAKRPEDGFYRSGFASGMTPRREAARDGKWTMRMT</sequence>
<dbReference type="RefSeq" id="XP_003058613.1">
    <property type="nucleotide sequence ID" value="XM_003058567.1"/>
</dbReference>